<gene>
    <name evidence="4" type="primary">LOC113432380</name>
</gene>
<proteinExistence type="predicted"/>
<evidence type="ECO:0000256" key="2">
    <source>
        <dbReference type="SAM" id="MobiDB-lite"/>
    </source>
</evidence>
<evidence type="ECO:0000313" key="4">
    <source>
        <dbReference type="RefSeq" id="XP_026550319.1"/>
    </source>
</evidence>
<reference evidence="4" key="1">
    <citation type="submission" date="2025-08" db="UniProtKB">
        <authorList>
            <consortium name="RefSeq"/>
        </authorList>
    </citation>
    <scope>IDENTIFICATION</scope>
</reference>
<name>A0A6J1WCW2_9SAUR</name>
<feature type="region of interest" description="Disordered" evidence="2">
    <location>
        <begin position="38"/>
        <end position="76"/>
    </location>
</feature>
<feature type="coiled-coil region" evidence="1">
    <location>
        <begin position="2"/>
        <end position="32"/>
    </location>
</feature>
<dbReference type="AlphaFoldDB" id="A0A6J1WCW2"/>
<dbReference type="Proteomes" id="UP000504612">
    <property type="component" value="Unplaced"/>
</dbReference>
<keyword evidence="3" id="KW-1185">Reference proteome</keyword>
<accession>A0A6J1WCW2</accession>
<feature type="non-terminal residue" evidence="4">
    <location>
        <position position="1"/>
    </location>
</feature>
<dbReference type="GeneID" id="113432380"/>
<sequence length="101" mass="10756">EASRAQEQAMEVEALRREAEKLHQALREIAQAVILDAEGAGPLPPPDPKTDVSASDGTGVVRGLSSPLRSSSPRRSLSPVFAASTLAMVQSALQKRQLQLQ</sequence>
<feature type="non-terminal residue" evidence="4">
    <location>
        <position position="101"/>
    </location>
</feature>
<keyword evidence="1" id="KW-0175">Coiled coil</keyword>
<protein>
    <submittedName>
        <fullName evidence="4">Rootletin-like</fullName>
    </submittedName>
</protein>
<feature type="compositionally biased region" description="Low complexity" evidence="2">
    <location>
        <begin position="64"/>
        <end position="76"/>
    </location>
</feature>
<dbReference type="RefSeq" id="XP_026550319.1">
    <property type="nucleotide sequence ID" value="XM_026694534.1"/>
</dbReference>
<organism evidence="3 4">
    <name type="scientific">Notechis scutatus</name>
    <name type="common">mainland tiger snake</name>
    <dbReference type="NCBI Taxonomy" id="8663"/>
    <lineage>
        <taxon>Eukaryota</taxon>
        <taxon>Metazoa</taxon>
        <taxon>Chordata</taxon>
        <taxon>Craniata</taxon>
        <taxon>Vertebrata</taxon>
        <taxon>Euteleostomi</taxon>
        <taxon>Lepidosauria</taxon>
        <taxon>Squamata</taxon>
        <taxon>Bifurcata</taxon>
        <taxon>Unidentata</taxon>
        <taxon>Episquamata</taxon>
        <taxon>Toxicofera</taxon>
        <taxon>Serpentes</taxon>
        <taxon>Colubroidea</taxon>
        <taxon>Elapidae</taxon>
        <taxon>Hydrophiinae</taxon>
        <taxon>Notechis</taxon>
    </lineage>
</organism>
<evidence type="ECO:0000313" key="3">
    <source>
        <dbReference type="Proteomes" id="UP000504612"/>
    </source>
</evidence>
<evidence type="ECO:0000256" key="1">
    <source>
        <dbReference type="SAM" id="Coils"/>
    </source>
</evidence>
<dbReference type="KEGG" id="nss:113432380"/>